<evidence type="ECO:0000313" key="1">
    <source>
        <dbReference type="EMBL" id="MFC5403276.1"/>
    </source>
</evidence>
<name>A0ABW0HSW1_9BACL</name>
<evidence type="ECO:0008006" key="3">
    <source>
        <dbReference type="Google" id="ProtNLM"/>
    </source>
</evidence>
<evidence type="ECO:0000313" key="2">
    <source>
        <dbReference type="Proteomes" id="UP001596113"/>
    </source>
</evidence>
<reference evidence="2" key="1">
    <citation type="journal article" date="2019" name="Int. J. Syst. Evol. Microbiol.">
        <title>The Global Catalogue of Microorganisms (GCM) 10K type strain sequencing project: providing services to taxonomists for standard genome sequencing and annotation.</title>
        <authorList>
            <consortium name="The Broad Institute Genomics Platform"/>
            <consortium name="The Broad Institute Genome Sequencing Center for Infectious Disease"/>
            <person name="Wu L."/>
            <person name="Ma J."/>
        </authorList>
    </citation>
    <scope>NUCLEOTIDE SEQUENCE [LARGE SCALE GENOMIC DNA]</scope>
    <source>
        <strain evidence="2">CGMCC 1.18575</strain>
    </source>
</reference>
<keyword evidence="2" id="KW-1185">Reference proteome</keyword>
<proteinExistence type="predicted"/>
<dbReference type="Proteomes" id="UP001596113">
    <property type="component" value="Unassembled WGS sequence"/>
</dbReference>
<accession>A0ABW0HSW1</accession>
<dbReference type="EMBL" id="JBHSMI010000023">
    <property type="protein sequence ID" value="MFC5403276.1"/>
    <property type="molecule type" value="Genomic_DNA"/>
</dbReference>
<organism evidence="1 2">
    <name type="scientific">Cohnella soli</name>
    <dbReference type="NCBI Taxonomy" id="425005"/>
    <lineage>
        <taxon>Bacteria</taxon>
        <taxon>Bacillati</taxon>
        <taxon>Bacillota</taxon>
        <taxon>Bacilli</taxon>
        <taxon>Bacillales</taxon>
        <taxon>Paenibacillaceae</taxon>
        <taxon>Cohnella</taxon>
    </lineage>
</organism>
<dbReference type="InterPro" id="IPR011047">
    <property type="entry name" value="Quinoprotein_ADH-like_sf"/>
</dbReference>
<comment type="caution">
    <text evidence="1">The sequence shown here is derived from an EMBL/GenBank/DDBJ whole genome shotgun (WGS) entry which is preliminary data.</text>
</comment>
<gene>
    <name evidence="1" type="ORF">ACFPOF_11100</name>
</gene>
<sequence length="749" mass="84379">MAHHLLAGIPDELTRFTQLPNERGHNAAWDFRRSKEGRFFVSVCGEGDDPVSSLLCEYVPETGEVREILDVAKAWIVDPAQMPPSKIHTSIDFLPDGKLIMATHNTAPAPNHPRWLYEQHYEHVWEGYAGSIVMIVDPDTNDVRVLGTPVPRESIYGGILGDDPRYYYFLGFMRGHFYRLDLLTNEVKDYGKISEFASCRLIKDARGRIYGGAYTGELWRFDPETERIEDLKISFQSEYGTRYRRMMIFALNTPRNTLLFISNIDGDVIEIDPETLEVTRHGFVHLRPRQPQAKYLTHTIGGVAADDNFVLYYALESHHDAELMRLVRWDILNGGEPENLGLISPGGKQAYYICEMEFDNRGLLHMVEVCGEYSPYILTVDTKRLQPPGEDAPLALIKPQQLPNMHMVENRAYDMHIEANVIRTFPLHQFVPWKHTPFVHLVKGSDGLVYGVTGSESVCIVQLDFTCIAPLRFDELYAGGAAVSCLDGEDDEILVLTSDLRLLRVNLLSMTISSSLVLGDERYSRIQGKLRKDKLLLSDAEGQLFVFGLNDSKTERLANVKLQEAYGHVAIVDKDELLLSGWADEILSYRISEKRATPLGVRAASIKGRAFRATMTTSARLDDGTYVFGTYDGVLFTMSSDRSCTVGYGRLYATGELRGLIRISGDRVAGIYGGERDAGHVILYSRNAGLQDLGRPRVVKETRSLEHIDSEWASIHEISCLLYEAEGDRLYVASGEQFGCLIRYGEFTV</sequence>
<dbReference type="InterPro" id="IPR011044">
    <property type="entry name" value="Quino_amine_DH_bsu"/>
</dbReference>
<dbReference type="RefSeq" id="WP_378132488.1">
    <property type="nucleotide sequence ID" value="NZ_JBHSMI010000023.1"/>
</dbReference>
<protein>
    <recommendedName>
        <fullName evidence="3">WD40 repeat domain-containing protein</fullName>
    </recommendedName>
</protein>
<dbReference type="SUPFAM" id="SSF50998">
    <property type="entry name" value="Quinoprotein alcohol dehydrogenase-like"/>
    <property type="match status" value="1"/>
</dbReference>
<dbReference type="SUPFAM" id="SSF50969">
    <property type="entry name" value="YVTN repeat-like/Quinoprotein amine dehydrogenase"/>
    <property type="match status" value="1"/>
</dbReference>